<feature type="transmembrane region" description="Helical" evidence="7">
    <location>
        <begin position="413"/>
        <end position="436"/>
    </location>
</feature>
<evidence type="ECO:0000313" key="9">
    <source>
        <dbReference type="EMBL" id="MDJ1370629.1"/>
    </source>
</evidence>
<keyword evidence="2" id="KW-0813">Transport</keyword>
<reference evidence="9" key="2">
    <citation type="journal article" date="2022" name="Sci. Rep.">
        <title>In silico prediction of the enzymes involved in the degradation of the herbicide molinate by Gulosibacter molinativorax ON4T.</title>
        <authorList>
            <person name="Lopes A.R."/>
            <person name="Bunin E."/>
            <person name="Viana A.T."/>
            <person name="Froufe H."/>
            <person name="Munoz-Merida A."/>
            <person name="Pinho D."/>
            <person name="Figueiredo J."/>
            <person name="Barroso C."/>
            <person name="Vaz-Moreira I."/>
            <person name="Bellanger X."/>
            <person name="Egas C."/>
            <person name="Nunes O.C."/>
        </authorList>
    </citation>
    <scope>NUCLEOTIDE SEQUENCE</scope>
    <source>
        <strain evidence="9">ON4</strain>
    </source>
</reference>
<reference evidence="9" key="1">
    <citation type="submission" date="2018-03" db="EMBL/GenBank/DDBJ databases">
        <authorList>
            <person name="Nunes O.C."/>
            <person name="Lopes A.R."/>
            <person name="Froufe H."/>
            <person name="Munoz-Merida A."/>
            <person name="Barroso C."/>
            <person name="Egas C."/>
        </authorList>
    </citation>
    <scope>NUCLEOTIDE SEQUENCE</scope>
    <source>
        <strain evidence="9">ON4</strain>
    </source>
</reference>
<organism evidence="9 10">
    <name type="scientific">Gulosibacter molinativorax</name>
    <dbReference type="NCBI Taxonomy" id="256821"/>
    <lineage>
        <taxon>Bacteria</taxon>
        <taxon>Bacillati</taxon>
        <taxon>Actinomycetota</taxon>
        <taxon>Actinomycetes</taxon>
        <taxon>Micrococcales</taxon>
        <taxon>Microbacteriaceae</taxon>
        <taxon>Gulosibacter</taxon>
    </lineage>
</organism>
<evidence type="ECO:0000313" key="10">
    <source>
        <dbReference type="Proteomes" id="UP001170379"/>
    </source>
</evidence>
<dbReference type="EMBL" id="PXVD01000005">
    <property type="protein sequence ID" value="MDJ1370629.1"/>
    <property type="molecule type" value="Genomic_DNA"/>
</dbReference>
<dbReference type="Pfam" id="PF07690">
    <property type="entry name" value="MFS_1"/>
    <property type="match status" value="1"/>
</dbReference>
<dbReference type="Proteomes" id="UP001170379">
    <property type="component" value="Unassembled WGS sequence"/>
</dbReference>
<keyword evidence="5 7" id="KW-1133">Transmembrane helix</keyword>
<feature type="transmembrane region" description="Helical" evidence="7">
    <location>
        <begin position="30"/>
        <end position="57"/>
    </location>
</feature>
<feature type="transmembrane region" description="Helical" evidence="7">
    <location>
        <begin position="291"/>
        <end position="312"/>
    </location>
</feature>
<feature type="transmembrane region" description="Helical" evidence="7">
    <location>
        <begin position="125"/>
        <end position="145"/>
    </location>
</feature>
<proteinExistence type="predicted"/>
<feature type="transmembrane region" description="Helical" evidence="7">
    <location>
        <begin position="166"/>
        <end position="188"/>
    </location>
</feature>
<dbReference type="PANTHER" id="PTHR43045">
    <property type="entry name" value="SHIKIMATE TRANSPORTER"/>
    <property type="match status" value="1"/>
</dbReference>
<evidence type="ECO:0000259" key="8">
    <source>
        <dbReference type="PROSITE" id="PS50850"/>
    </source>
</evidence>
<evidence type="ECO:0000256" key="2">
    <source>
        <dbReference type="ARBA" id="ARBA00022448"/>
    </source>
</evidence>
<dbReference type="InterPro" id="IPR020846">
    <property type="entry name" value="MFS_dom"/>
</dbReference>
<dbReference type="Pfam" id="PF00083">
    <property type="entry name" value="Sugar_tr"/>
    <property type="match status" value="1"/>
</dbReference>
<protein>
    <submittedName>
        <fullName evidence="9">MFS transporter</fullName>
    </submittedName>
</protein>
<feature type="domain" description="Major facilitator superfamily (MFS) profile" evidence="8">
    <location>
        <begin position="28"/>
        <end position="443"/>
    </location>
</feature>
<dbReference type="RefSeq" id="WP_051266283.1">
    <property type="nucleotide sequence ID" value="NZ_CP028426.1"/>
</dbReference>
<feature type="transmembrane region" description="Helical" evidence="7">
    <location>
        <begin position="69"/>
        <end position="89"/>
    </location>
</feature>
<keyword evidence="4 7" id="KW-0812">Transmembrane</keyword>
<dbReference type="SUPFAM" id="SSF103473">
    <property type="entry name" value="MFS general substrate transporter"/>
    <property type="match status" value="1"/>
</dbReference>
<dbReference type="InterPro" id="IPR005828">
    <property type="entry name" value="MFS_sugar_transport-like"/>
</dbReference>
<feature type="transmembrane region" description="Helical" evidence="7">
    <location>
        <begin position="349"/>
        <end position="372"/>
    </location>
</feature>
<dbReference type="CDD" id="cd17369">
    <property type="entry name" value="MFS_ShiA_like"/>
    <property type="match status" value="1"/>
</dbReference>
<dbReference type="InterPro" id="IPR036259">
    <property type="entry name" value="MFS_trans_sf"/>
</dbReference>
<feature type="transmembrane region" description="Helical" evidence="7">
    <location>
        <begin position="324"/>
        <end position="343"/>
    </location>
</feature>
<dbReference type="PROSITE" id="PS50850">
    <property type="entry name" value="MFS"/>
    <property type="match status" value="1"/>
</dbReference>
<evidence type="ECO:0000256" key="1">
    <source>
        <dbReference type="ARBA" id="ARBA00004651"/>
    </source>
</evidence>
<evidence type="ECO:0000256" key="4">
    <source>
        <dbReference type="ARBA" id="ARBA00022692"/>
    </source>
</evidence>
<keyword evidence="3" id="KW-1003">Cell membrane</keyword>
<accession>A0ABT7C625</accession>
<evidence type="ECO:0000256" key="5">
    <source>
        <dbReference type="ARBA" id="ARBA00022989"/>
    </source>
</evidence>
<feature type="transmembrane region" description="Helical" evidence="7">
    <location>
        <begin position="200"/>
        <end position="219"/>
    </location>
</feature>
<name>A0ABT7C625_9MICO</name>
<evidence type="ECO:0000256" key="6">
    <source>
        <dbReference type="ARBA" id="ARBA00023136"/>
    </source>
</evidence>
<comment type="caution">
    <text evidence="9">The sequence shown here is derived from an EMBL/GenBank/DDBJ whole genome shotgun (WGS) entry which is preliminary data.</text>
</comment>
<feature type="transmembrane region" description="Helical" evidence="7">
    <location>
        <begin position="384"/>
        <end position="407"/>
    </location>
</feature>
<gene>
    <name evidence="9" type="ORF">C7K25_04480</name>
</gene>
<feature type="transmembrane region" description="Helical" evidence="7">
    <location>
        <begin position="255"/>
        <end position="279"/>
    </location>
</feature>
<sequence>MSAQLQVEDVRATTERASTETKRDRRRAFLASYLGTVVEYYDFILYGAAAGLVFPYLFFADLDPVIGTVLSYTILLSGYIARPIGGLVCGHLGDKFGRKNILVVTMFVMGAASVLMGLLPTYAMIGAAAPVVLTLLRIIQGLAVGGEWAGATLMAAEHAGEKNRGFGAAITLSGSPTGSLLSTIVFALVSGLPEDAFMSWGWRLPFILSAALVIIGIYLRSRVSESPEFEAARAFGRVHSGVPLMRILRRYSGTSVLLILSGLAPLFLNGVMVVFMVPYLVGQGYFSQQTALLLLSVSTFLQIFTTLGFGALSDKLGRSRAMMLGALAYVVLAFPAFMLLSSGSVPVTILGFILANGVLQAALLSPLGAFLADHFATEDRYTGMSLTFQISSILGAGVAPLLATWLVGLDNGWGIYNVAAYVVVLAVVSLGAVLLLRLTGKKRAVQEVTR</sequence>
<keyword evidence="6 7" id="KW-0472">Membrane</keyword>
<comment type="subcellular location">
    <subcellularLocation>
        <location evidence="1">Cell membrane</location>
        <topology evidence="1">Multi-pass membrane protein</topology>
    </subcellularLocation>
</comment>
<evidence type="ECO:0000256" key="7">
    <source>
        <dbReference type="SAM" id="Phobius"/>
    </source>
</evidence>
<dbReference type="Gene3D" id="1.20.1250.20">
    <property type="entry name" value="MFS general substrate transporter like domains"/>
    <property type="match status" value="2"/>
</dbReference>
<dbReference type="InterPro" id="IPR011701">
    <property type="entry name" value="MFS"/>
</dbReference>
<feature type="transmembrane region" description="Helical" evidence="7">
    <location>
        <begin position="101"/>
        <end position="119"/>
    </location>
</feature>
<dbReference type="PANTHER" id="PTHR43045:SF1">
    <property type="entry name" value="SHIKIMATE TRANSPORTER"/>
    <property type="match status" value="1"/>
</dbReference>
<evidence type="ECO:0000256" key="3">
    <source>
        <dbReference type="ARBA" id="ARBA00022475"/>
    </source>
</evidence>
<keyword evidence="10" id="KW-1185">Reference proteome</keyword>